<gene>
    <name evidence="3" type="ORF">QP939_09595</name>
</gene>
<protein>
    <submittedName>
        <fullName evidence="3">Phosphatase PAP2 family protein</fullName>
    </submittedName>
</protein>
<keyword evidence="1" id="KW-0472">Membrane</keyword>
<evidence type="ECO:0000313" key="3">
    <source>
        <dbReference type="EMBL" id="WIV58852.1"/>
    </source>
</evidence>
<evidence type="ECO:0000313" key="4">
    <source>
        <dbReference type="Proteomes" id="UP001227101"/>
    </source>
</evidence>
<dbReference type="RefSeq" id="WP_285456272.1">
    <property type="nucleotide sequence ID" value="NZ_CP127173.1"/>
</dbReference>
<feature type="transmembrane region" description="Helical" evidence="1">
    <location>
        <begin position="159"/>
        <end position="179"/>
    </location>
</feature>
<sequence>MTRTGDALPVVPRAARVPLFVLAVAAAVTAVVLGILFHGHTLGTPLDESAYSALKGSIEPPVAYAVAWVIGSVGDPGPAAVLVLLVAFLFRRAGQTRFLVLVVAGPVGTGVLTTVAKPIAGRFINGDNLSYPSGHTAFVTSIGVVLGLFLAARWQLGRFAGTAVVLAPALLFAVAMAWSQVSDRVHYLSDTFGGFCVALAVVTATGAIVDTVLERVKPGRRPFPRP</sequence>
<name>A0ABY8XT55_9PSEU</name>
<reference evidence="3 4" key="1">
    <citation type="submission" date="2023-06" db="EMBL/GenBank/DDBJ databases">
        <authorList>
            <person name="Oyuntsetseg B."/>
            <person name="Kim S.B."/>
        </authorList>
    </citation>
    <scope>NUCLEOTIDE SEQUENCE [LARGE SCALE GENOMIC DNA]</scope>
    <source>
        <strain evidence="3 4">2-2</strain>
    </source>
</reference>
<evidence type="ECO:0000256" key="1">
    <source>
        <dbReference type="SAM" id="Phobius"/>
    </source>
</evidence>
<accession>A0ABY8XT55</accession>
<feature type="transmembrane region" description="Helical" evidence="1">
    <location>
        <begin position="20"/>
        <end position="42"/>
    </location>
</feature>
<feature type="transmembrane region" description="Helical" evidence="1">
    <location>
        <begin position="191"/>
        <end position="213"/>
    </location>
</feature>
<feature type="transmembrane region" description="Helical" evidence="1">
    <location>
        <begin position="62"/>
        <end position="90"/>
    </location>
</feature>
<feature type="domain" description="Phosphatidic acid phosphatase type 2/haloperoxidase" evidence="2">
    <location>
        <begin position="128"/>
        <end position="207"/>
    </location>
</feature>
<dbReference type="Gene3D" id="1.20.144.10">
    <property type="entry name" value="Phosphatidic acid phosphatase type 2/haloperoxidase"/>
    <property type="match status" value="1"/>
</dbReference>
<feature type="transmembrane region" description="Helical" evidence="1">
    <location>
        <begin position="136"/>
        <end position="152"/>
    </location>
</feature>
<proteinExistence type="predicted"/>
<dbReference type="InterPro" id="IPR036938">
    <property type="entry name" value="PAP2/HPO_sf"/>
</dbReference>
<keyword evidence="4" id="KW-1185">Reference proteome</keyword>
<dbReference type="Pfam" id="PF01569">
    <property type="entry name" value="PAP2"/>
    <property type="match status" value="1"/>
</dbReference>
<feature type="transmembrane region" description="Helical" evidence="1">
    <location>
        <begin position="97"/>
        <end position="116"/>
    </location>
</feature>
<dbReference type="EMBL" id="CP127173">
    <property type="protein sequence ID" value="WIV58852.1"/>
    <property type="molecule type" value="Genomic_DNA"/>
</dbReference>
<dbReference type="InterPro" id="IPR000326">
    <property type="entry name" value="PAP2/HPO"/>
</dbReference>
<dbReference type="Proteomes" id="UP001227101">
    <property type="component" value="Chromosome"/>
</dbReference>
<keyword evidence="1" id="KW-0812">Transmembrane</keyword>
<keyword evidence="1" id="KW-1133">Transmembrane helix</keyword>
<organism evidence="3 4">
    <name type="scientific">Amycolatopsis nalaikhensis</name>
    <dbReference type="NCBI Taxonomy" id="715472"/>
    <lineage>
        <taxon>Bacteria</taxon>
        <taxon>Bacillati</taxon>
        <taxon>Actinomycetota</taxon>
        <taxon>Actinomycetes</taxon>
        <taxon>Pseudonocardiales</taxon>
        <taxon>Pseudonocardiaceae</taxon>
        <taxon>Amycolatopsis</taxon>
    </lineage>
</organism>
<dbReference type="SUPFAM" id="SSF48317">
    <property type="entry name" value="Acid phosphatase/Vanadium-dependent haloperoxidase"/>
    <property type="match status" value="1"/>
</dbReference>
<evidence type="ECO:0000259" key="2">
    <source>
        <dbReference type="Pfam" id="PF01569"/>
    </source>
</evidence>